<dbReference type="PROSITE" id="PS00109">
    <property type="entry name" value="PROTEIN_KINASE_TYR"/>
    <property type="match status" value="1"/>
</dbReference>
<evidence type="ECO:0000256" key="6">
    <source>
        <dbReference type="SAM" id="MobiDB-lite"/>
    </source>
</evidence>
<keyword evidence="2" id="KW-0808">Transferase</keyword>
<dbReference type="GO" id="GO:0004674">
    <property type="term" value="F:protein serine/threonine kinase activity"/>
    <property type="evidence" value="ECO:0007669"/>
    <property type="project" value="UniProtKB-KW"/>
</dbReference>
<dbReference type="PROSITE" id="PS50011">
    <property type="entry name" value="PROTEIN_KINASE_DOM"/>
    <property type="match status" value="1"/>
</dbReference>
<dbReference type="AlphaFoldDB" id="A0ABD3PXY8"/>
<sequence length="730" mass="81523">MQASIKSKPNTKKKAMLLDKLRDSVSDAIPSRPRRNTSENSDAHFHFHTCGSNSAETDESSPHCPQRYSHPSKSTTATLQADLGANASVPYSSLHPTAVRPLEFPAPTVDRAVTASAHVRDHRTGNVFYATSVLLRRAVHAKNCPNAAVVRAVDRPAIGGSLHQAGGGREHRRNNSRDSVHSWHSGSLGAGPSHGGHNNNHNHGGSDHATRQPPTDAPPCGPTCDLPLKAYCVRRKLCDTVYGSVRLCVVLRRIRRVENGGGSGKRASVGGLDERSVVDEAVWETTDQMVAIKVVKWSKLQQLRGRHLEDPIKELAAMQLLGNYHPHVITLSDSLQDETHLFSVYPYLSGGDLYGRLWEDMRRSPTGRIDQDQARAWFRQILSALTHFQKKGVCHRDLCMENMMLDEWDNLRIIDFGLCLRVPYADPNNRNLVTDVSGNTVRRLIKAQGQGGKWEYMAPEVAMRHECFDGFAIDLWAVGIVLFEFLVGKKPFAMPDAVDKNFYTIAIEGDLEGLLRIKGISIDEEALDLLQKMLRFDPSKRLTLAEVVSHPWVMRGYNESKPKKVLSPVEETNNRWFIQNNAINENDPDEYELAHRLRIYSCSSNDVGDDVTADSTDEESRNPRGYSSKTNSSEFTQSFPYNLSFPKSCTTARGMRHGWRQAASTILEEDMLDRINGKKKKKSFSSYLNPKKWMGSKKTSALSTISSVASSYESEETPPKVEMRGDGRMC</sequence>
<evidence type="ECO:0000313" key="8">
    <source>
        <dbReference type="EMBL" id="KAL3792581.1"/>
    </source>
</evidence>
<dbReference type="InterPro" id="IPR000719">
    <property type="entry name" value="Prot_kinase_dom"/>
</dbReference>
<feature type="region of interest" description="Disordered" evidence="6">
    <location>
        <begin position="608"/>
        <end position="633"/>
    </location>
</feature>
<feature type="region of interest" description="Disordered" evidence="6">
    <location>
        <begin position="709"/>
        <end position="730"/>
    </location>
</feature>
<keyword evidence="1" id="KW-0723">Serine/threonine-protein kinase</keyword>
<keyword evidence="9" id="KW-1185">Reference proteome</keyword>
<feature type="compositionally biased region" description="Basic and acidic residues" evidence="6">
    <location>
        <begin position="16"/>
        <end position="25"/>
    </location>
</feature>
<reference evidence="8 9" key="1">
    <citation type="journal article" date="2020" name="G3 (Bethesda)">
        <title>Improved Reference Genome for Cyclotella cryptica CCMP332, a Model for Cell Wall Morphogenesis, Salinity Adaptation, and Lipid Production in Diatoms (Bacillariophyta).</title>
        <authorList>
            <person name="Roberts W.R."/>
            <person name="Downey K.M."/>
            <person name="Ruck E.C."/>
            <person name="Traller J.C."/>
            <person name="Alverson A.J."/>
        </authorList>
    </citation>
    <scope>NUCLEOTIDE SEQUENCE [LARGE SCALE GENOMIC DNA]</scope>
    <source>
        <strain evidence="8 9">CCMP332</strain>
    </source>
</reference>
<accession>A0ABD3PXY8</accession>
<evidence type="ECO:0000256" key="3">
    <source>
        <dbReference type="ARBA" id="ARBA00022741"/>
    </source>
</evidence>
<keyword evidence="5" id="KW-0067">ATP-binding</keyword>
<dbReference type="Gene3D" id="1.10.510.10">
    <property type="entry name" value="Transferase(Phosphotransferase) domain 1"/>
    <property type="match status" value="1"/>
</dbReference>
<feature type="compositionally biased region" description="Acidic residues" evidence="6">
    <location>
        <begin position="608"/>
        <end position="617"/>
    </location>
</feature>
<evidence type="ECO:0000256" key="5">
    <source>
        <dbReference type="ARBA" id="ARBA00022840"/>
    </source>
</evidence>
<gene>
    <name evidence="8" type="ORF">HJC23_005551</name>
</gene>
<keyword evidence="3" id="KW-0547">Nucleotide-binding</keyword>
<keyword evidence="4" id="KW-0418">Kinase</keyword>
<evidence type="ECO:0000256" key="1">
    <source>
        <dbReference type="ARBA" id="ARBA00022527"/>
    </source>
</evidence>
<name>A0ABD3PXY8_9STRA</name>
<organism evidence="8 9">
    <name type="scientific">Cyclotella cryptica</name>
    <dbReference type="NCBI Taxonomy" id="29204"/>
    <lineage>
        <taxon>Eukaryota</taxon>
        <taxon>Sar</taxon>
        <taxon>Stramenopiles</taxon>
        <taxon>Ochrophyta</taxon>
        <taxon>Bacillariophyta</taxon>
        <taxon>Coscinodiscophyceae</taxon>
        <taxon>Thalassiosirophycidae</taxon>
        <taxon>Stephanodiscales</taxon>
        <taxon>Stephanodiscaceae</taxon>
        <taxon>Cyclotella</taxon>
    </lineage>
</organism>
<evidence type="ECO:0000256" key="4">
    <source>
        <dbReference type="ARBA" id="ARBA00022777"/>
    </source>
</evidence>
<dbReference type="PANTHER" id="PTHR24345:SF91">
    <property type="entry name" value="SERINE_THREONINE-PROTEIN KINASE PLK4"/>
    <property type="match status" value="1"/>
</dbReference>
<feature type="compositionally biased region" description="Basic and acidic residues" evidence="6">
    <location>
        <begin position="717"/>
        <end position="730"/>
    </location>
</feature>
<dbReference type="Pfam" id="PF00069">
    <property type="entry name" value="Pkinase"/>
    <property type="match status" value="1"/>
</dbReference>
<evidence type="ECO:0000259" key="7">
    <source>
        <dbReference type="PROSITE" id="PS50011"/>
    </source>
</evidence>
<dbReference type="EMBL" id="JABMIG020000100">
    <property type="protein sequence ID" value="KAL3792581.1"/>
    <property type="molecule type" value="Genomic_DNA"/>
</dbReference>
<dbReference type="InterPro" id="IPR011009">
    <property type="entry name" value="Kinase-like_dom_sf"/>
</dbReference>
<dbReference type="Proteomes" id="UP001516023">
    <property type="component" value="Unassembled WGS sequence"/>
</dbReference>
<feature type="region of interest" description="Disordered" evidence="6">
    <location>
        <begin position="1"/>
        <end position="75"/>
    </location>
</feature>
<dbReference type="SUPFAM" id="SSF56112">
    <property type="entry name" value="Protein kinase-like (PK-like)"/>
    <property type="match status" value="1"/>
</dbReference>
<protein>
    <recommendedName>
        <fullName evidence="7">Protein kinase domain-containing protein</fullName>
    </recommendedName>
</protein>
<feature type="domain" description="Protein kinase" evidence="7">
    <location>
        <begin position="255"/>
        <end position="553"/>
    </location>
</feature>
<evidence type="ECO:0000313" key="9">
    <source>
        <dbReference type="Proteomes" id="UP001516023"/>
    </source>
</evidence>
<proteinExistence type="predicted"/>
<dbReference type="PANTHER" id="PTHR24345">
    <property type="entry name" value="SERINE/THREONINE-PROTEIN KINASE PLK"/>
    <property type="match status" value="1"/>
</dbReference>
<comment type="caution">
    <text evidence="8">The sequence shown here is derived from an EMBL/GenBank/DDBJ whole genome shotgun (WGS) entry which is preliminary data.</text>
</comment>
<dbReference type="InterPro" id="IPR008266">
    <property type="entry name" value="Tyr_kinase_AS"/>
</dbReference>
<evidence type="ECO:0000256" key="2">
    <source>
        <dbReference type="ARBA" id="ARBA00022679"/>
    </source>
</evidence>
<dbReference type="GO" id="GO:0005524">
    <property type="term" value="F:ATP binding"/>
    <property type="evidence" value="ECO:0007669"/>
    <property type="project" value="UniProtKB-KW"/>
</dbReference>
<feature type="region of interest" description="Disordered" evidence="6">
    <location>
        <begin position="159"/>
        <end position="217"/>
    </location>
</feature>